<dbReference type="PATRIC" id="fig|367190.3.peg.812"/>
<dbReference type="EMBL" id="CQBK01000036">
    <property type="protein sequence ID" value="CNI54498.1"/>
    <property type="molecule type" value="Genomic_DNA"/>
</dbReference>
<proteinExistence type="predicted"/>
<reference evidence="1 3" key="1">
    <citation type="journal article" date="2014" name="Genome Announc.">
        <title>Genome Sequence of Yersinia similis Y228T, a Member of the Yersinia pseudotuberculosis Complex.</title>
        <authorList>
            <person name="Sprague L.D."/>
            <person name="Neubauer H."/>
        </authorList>
    </citation>
    <scope>NUCLEOTIDE SEQUENCE [LARGE SCALE GENOMIC DNA]</scope>
    <source>
        <strain evidence="1 3">228</strain>
    </source>
</reference>
<evidence type="ECO:0000313" key="3">
    <source>
        <dbReference type="Proteomes" id="UP000019439"/>
    </source>
</evidence>
<keyword evidence="3" id="KW-1185">Reference proteome</keyword>
<dbReference type="KEGG" id="ysi:BF17_04375"/>
<accession>A0A0T9RBQ2</accession>
<dbReference type="Proteomes" id="UP000038204">
    <property type="component" value="Unassembled WGS sequence"/>
</dbReference>
<protein>
    <submittedName>
        <fullName evidence="2">Uncharacterized protein</fullName>
    </submittedName>
</protein>
<gene>
    <name evidence="1" type="ORF">BF17_04375</name>
    <name evidence="2" type="ORF">ERS008667_03697</name>
</gene>
<dbReference type="RefSeq" id="WP_025381463.1">
    <property type="nucleotide sequence ID" value="NZ_CABIIH010000308.1"/>
</dbReference>
<evidence type="ECO:0000313" key="2">
    <source>
        <dbReference type="EMBL" id="CNI54498.1"/>
    </source>
</evidence>
<evidence type="ECO:0000313" key="1">
    <source>
        <dbReference type="EMBL" id="AHK18661.1"/>
    </source>
</evidence>
<dbReference type="Proteomes" id="UP000019439">
    <property type="component" value="Chromosome"/>
</dbReference>
<dbReference type="EMBL" id="CP007230">
    <property type="protein sequence ID" value="AHK18661.1"/>
    <property type="molecule type" value="Genomic_DNA"/>
</dbReference>
<reference evidence="2 4" key="2">
    <citation type="submission" date="2015-03" db="EMBL/GenBank/DDBJ databases">
        <authorList>
            <person name="Murphy D."/>
        </authorList>
    </citation>
    <scope>NUCLEOTIDE SEQUENCE [LARGE SCALE GENOMIC DNA]</scope>
    <source>
        <strain evidence="2 4">Y233</strain>
    </source>
</reference>
<organism evidence="2 4">
    <name type="scientific">Yersinia similis</name>
    <dbReference type="NCBI Taxonomy" id="367190"/>
    <lineage>
        <taxon>Bacteria</taxon>
        <taxon>Pseudomonadati</taxon>
        <taxon>Pseudomonadota</taxon>
        <taxon>Gammaproteobacteria</taxon>
        <taxon>Enterobacterales</taxon>
        <taxon>Yersiniaceae</taxon>
        <taxon>Yersinia</taxon>
    </lineage>
</organism>
<dbReference type="GeneID" id="96662872"/>
<name>A0A0T9RBQ2_9GAMM</name>
<evidence type="ECO:0000313" key="4">
    <source>
        <dbReference type="Proteomes" id="UP000038204"/>
    </source>
</evidence>
<sequence length="115" mass="13421">MSRKIPKKHRARLYMLSSGVNGFTENEILRYCHLSSGRNYATEIERLLNIQLERINEINNDGIGNHYRYRINSRRDVMCIIDLVNRNAIIKGHQQLTQGEINVILDLYPKEPAIV</sequence>
<dbReference type="AlphaFoldDB" id="A0A0T9RBQ2"/>